<organism evidence="2 3">
    <name type="scientific">Arenimonas malthae CC-JY-1</name>
    <dbReference type="NCBI Taxonomy" id="1384054"/>
    <lineage>
        <taxon>Bacteria</taxon>
        <taxon>Pseudomonadati</taxon>
        <taxon>Pseudomonadota</taxon>
        <taxon>Gammaproteobacteria</taxon>
        <taxon>Lysobacterales</taxon>
        <taxon>Lysobacteraceae</taxon>
        <taxon>Arenimonas</taxon>
    </lineage>
</organism>
<dbReference type="RefSeq" id="WP_043803885.1">
    <property type="nucleotide sequence ID" value="NZ_AVCH01000172.1"/>
</dbReference>
<feature type="transmembrane region" description="Helical" evidence="1">
    <location>
        <begin position="36"/>
        <end position="54"/>
    </location>
</feature>
<keyword evidence="1" id="KW-0472">Membrane</keyword>
<dbReference type="OrthoDB" id="7199749at2"/>
<feature type="transmembrane region" description="Helical" evidence="1">
    <location>
        <begin position="6"/>
        <end position="24"/>
    </location>
</feature>
<evidence type="ECO:0008006" key="4">
    <source>
        <dbReference type="Google" id="ProtNLM"/>
    </source>
</evidence>
<gene>
    <name evidence="2" type="ORF">N790_02200</name>
</gene>
<dbReference type="Proteomes" id="UP000029392">
    <property type="component" value="Unassembled WGS sequence"/>
</dbReference>
<dbReference type="InterPro" id="IPR029062">
    <property type="entry name" value="Class_I_gatase-like"/>
</dbReference>
<comment type="caution">
    <text evidence="2">The sequence shown here is derived from an EMBL/GenBank/DDBJ whole genome shotgun (WGS) entry which is preliminary data.</text>
</comment>
<evidence type="ECO:0000313" key="2">
    <source>
        <dbReference type="EMBL" id="KFN46234.1"/>
    </source>
</evidence>
<name>A0A091B5U6_9GAMM</name>
<keyword evidence="1" id="KW-1133">Transmembrane helix</keyword>
<evidence type="ECO:0000256" key="1">
    <source>
        <dbReference type="SAM" id="Phobius"/>
    </source>
</evidence>
<protein>
    <recommendedName>
        <fullName evidence="4">Carboxypeptidase regulatory-like domain-containing protein</fullName>
    </recommendedName>
</protein>
<sequence>MSLPNLVALALTAVVLLSGARLAWQLRAGTLPWPRFLLRFAGQAASAALLYFVLFPPLQPGREGALVVLTAGAETPADLAPGDVRVALPEAGDVANAERVPDLGTALRRHAGRSPVRVLGQGLPARDHDAARGRALAFEPTPLPDGLQALEAPVSVVTGRQWEVRGLATGLAGGRAELRDPADAVVASTELDDTGAFTLATTAGLPGQVDYTLQLHNAEDTVTQSLALPLQVRDAAPRRVLLLAGGASPEVKYLRRWAVDAGLRLHSVISLGGGVELGDPPLPITAATLSEFDLVLLDERTWRDLGEGGRATLKAAMREGLGVLLRITGELTPADHAALRTWGLQAETADIARGVRLPGTEHADATVALDAETRAADVAPLLSRRALALSAADGAVLLRAGDGAALALWRPEGRGRVALWTLSDSYRLWLAGRRSAYGQLWANAVDTLARGTEAALPELPTHAWLNQRVALCGLPEGARVRAPDGTESALWPDPATGHARCAGFWPAQPGRHAVLVDDQALPLLVRDPAELPAMAARENQVATLALVAGDNTATAEPAPVPSPRWPWFVAWLLLSSALWWLERRRPALNL</sequence>
<accession>A0A091B5U6</accession>
<reference evidence="2 3" key="1">
    <citation type="submission" date="2013-09" db="EMBL/GenBank/DDBJ databases">
        <title>Genome sequencing of Arenimonas malthae.</title>
        <authorList>
            <person name="Chen F."/>
            <person name="Wang G."/>
        </authorList>
    </citation>
    <scope>NUCLEOTIDE SEQUENCE [LARGE SCALE GENOMIC DNA]</scope>
    <source>
        <strain evidence="2 3">CC-JY-1</strain>
    </source>
</reference>
<dbReference type="eggNOG" id="ENOG502Z7W1">
    <property type="taxonomic scope" value="Bacteria"/>
</dbReference>
<dbReference type="Gene3D" id="3.40.50.880">
    <property type="match status" value="1"/>
</dbReference>
<dbReference type="AlphaFoldDB" id="A0A091B5U6"/>
<keyword evidence="3" id="KW-1185">Reference proteome</keyword>
<dbReference type="SUPFAM" id="SSF52317">
    <property type="entry name" value="Class I glutamine amidotransferase-like"/>
    <property type="match status" value="1"/>
</dbReference>
<evidence type="ECO:0000313" key="3">
    <source>
        <dbReference type="Proteomes" id="UP000029392"/>
    </source>
</evidence>
<dbReference type="PATRIC" id="fig|1384054.3.peg.1884"/>
<dbReference type="EMBL" id="AVCH01000172">
    <property type="protein sequence ID" value="KFN46234.1"/>
    <property type="molecule type" value="Genomic_DNA"/>
</dbReference>
<dbReference type="STRING" id="1384054.N790_02200"/>
<proteinExistence type="predicted"/>
<keyword evidence="1" id="KW-0812">Transmembrane</keyword>